<feature type="transmembrane region" description="Helical" evidence="1">
    <location>
        <begin position="20"/>
        <end position="41"/>
    </location>
</feature>
<organism evidence="2 3">
    <name type="scientific">Oceanipulchritudo coccoides</name>
    <dbReference type="NCBI Taxonomy" id="2706888"/>
    <lineage>
        <taxon>Bacteria</taxon>
        <taxon>Pseudomonadati</taxon>
        <taxon>Verrucomicrobiota</taxon>
        <taxon>Opitutia</taxon>
        <taxon>Puniceicoccales</taxon>
        <taxon>Oceanipulchritudinaceae</taxon>
        <taxon>Oceanipulchritudo</taxon>
    </lineage>
</organism>
<protein>
    <submittedName>
        <fullName evidence="2">Uncharacterized protein</fullName>
    </submittedName>
</protein>
<evidence type="ECO:0000313" key="2">
    <source>
        <dbReference type="EMBL" id="NDV63148.1"/>
    </source>
</evidence>
<reference evidence="2 3" key="1">
    <citation type="submission" date="2020-02" db="EMBL/GenBank/DDBJ databases">
        <title>Albibacoteraceae fam. nov., the first described family within the subdivision 4 Verrucomicrobia.</title>
        <authorList>
            <person name="Xi F."/>
        </authorList>
    </citation>
    <scope>NUCLEOTIDE SEQUENCE [LARGE SCALE GENOMIC DNA]</scope>
    <source>
        <strain evidence="2 3">CK1056</strain>
    </source>
</reference>
<gene>
    <name evidence="2" type="ORF">G0Q06_11850</name>
</gene>
<keyword evidence="1" id="KW-0472">Membrane</keyword>
<accession>A0A6B2M2H2</accession>
<proteinExistence type="predicted"/>
<keyword evidence="3" id="KW-1185">Reference proteome</keyword>
<evidence type="ECO:0000313" key="3">
    <source>
        <dbReference type="Proteomes" id="UP000478417"/>
    </source>
</evidence>
<dbReference type="Proteomes" id="UP000478417">
    <property type="component" value="Unassembled WGS sequence"/>
</dbReference>
<dbReference type="RefSeq" id="WP_163966251.1">
    <property type="nucleotide sequence ID" value="NZ_JAAGNX010000003.1"/>
</dbReference>
<keyword evidence="1" id="KW-1133">Transmembrane helix</keyword>
<comment type="caution">
    <text evidence="2">The sequence shown here is derived from an EMBL/GenBank/DDBJ whole genome shotgun (WGS) entry which is preliminary data.</text>
</comment>
<evidence type="ECO:0000256" key="1">
    <source>
        <dbReference type="SAM" id="Phobius"/>
    </source>
</evidence>
<keyword evidence="1" id="KW-0812">Transmembrane</keyword>
<dbReference type="EMBL" id="JAAGNX010000003">
    <property type="protein sequence ID" value="NDV63148.1"/>
    <property type="molecule type" value="Genomic_DNA"/>
</dbReference>
<sequence>MLQFLKETGEYLYSHSLVTFTIGLAFLITSLILIIGKWIWINDAAIKAKKKALREIEERSLFKARQLIVYGDRMRSTKVLHEKMQKEIREYTYNLDQQTTRLYGKIQELIKLRSQNLIDADKFCFILSEYIKINMDVVSLEDALKQIKSLQEDNFIDAAGYNQISDIIVKKYYSTEIGIKGRVMSLINKGKKKI</sequence>
<dbReference type="AlphaFoldDB" id="A0A6B2M2H2"/>
<name>A0A6B2M2H2_9BACT</name>